<proteinExistence type="predicted"/>
<protein>
    <submittedName>
        <fullName evidence="1">Uncharacterized protein</fullName>
    </submittedName>
</protein>
<sequence>MDVSFRGLGALPSLQQFLLPLDMKPGPIPWTPSLARQRFWTGHSSRTHSSPQSAENIFLPLSINLQLELEFSDGTVRME</sequence>
<organism evidence="1 2">
    <name type="scientific">Aristolochia fimbriata</name>
    <name type="common">White veined hardy Dutchman's pipe vine</name>
    <dbReference type="NCBI Taxonomy" id="158543"/>
    <lineage>
        <taxon>Eukaryota</taxon>
        <taxon>Viridiplantae</taxon>
        <taxon>Streptophyta</taxon>
        <taxon>Embryophyta</taxon>
        <taxon>Tracheophyta</taxon>
        <taxon>Spermatophyta</taxon>
        <taxon>Magnoliopsida</taxon>
        <taxon>Magnoliidae</taxon>
        <taxon>Piperales</taxon>
        <taxon>Aristolochiaceae</taxon>
        <taxon>Aristolochia</taxon>
    </lineage>
</organism>
<keyword evidence="2" id="KW-1185">Reference proteome</keyword>
<name>A0AAV7DTS4_ARIFI</name>
<accession>A0AAV7DTS4</accession>
<dbReference type="AlphaFoldDB" id="A0AAV7DTS4"/>
<evidence type="ECO:0000313" key="2">
    <source>
        <dbReference type="Proteomes" id="UP000825729"/>
    </source>
</evidence>
<evidence type="ECO:0000313" key="1">
    <source>
        <dbReference type="EMBL" id="KAG9439051.1"/>
    </source>
</evidence>
<dbReference type="EMBL" id="JAINDJ010000008">
    <property type="protein sequence ID" value="KAG9439051.1"/>
    <property type="molecule type" value="Genomic_DNA"/>
</dbReference>
<reference evidence="1 2" key="1">
    <citation type="submission" date="2021-07" db="EMBL/GenBank/DDBJ databases">
        <title>The Aristolochia fimbriata genome: insights into angiosperm evolution, floral development and chemical biosynthesis.</title>
        <authorList>
            <person name="Jiao Y."/>
        </authorList>
    </citation>
    <scope>NUCLEOTIDE SEQUENCE [LARGE SCALE GENOMIC DNA]</scope>
    <source>
        <strain evidence="1">IBCAS-2021</strain>
        <tissue evidence="1">Leaf</tissue>
    </source>
</reference>
<comment type="caution">
    <text evidence="1">The sequence shown here is derived from an EMBL/GenBank/DDBJ whole genome shotgun (WGS) entry which is preliminary data.</text>
</comment>
<gene>
    <name evidence="1" type="ORF">H6P81_019216</name>
</gene>
<dbReference type="Proteomes" id="UP000825729">
    <property type="component" value="Unassembled WGS sequence"/>
</dbReference>